<dbReference type="RefSeq" id="WP_022627093.1">
    <property type="nucleotide sequence ID" value="NZ_ATAE01000008.1"/>
</dbReference>
<dbReference type="EMBL" id="ATAE01000008">
    <property type="protein sequence ID" value="ERN54110.1"/>
    <property type="molecule type" value="Genomic_DNA"/>
</dbReference>
<dbReference type="NCBIfam" id="NF038402">
    <property type="entry name" value="TroA_like"/>
    <property type="match status" value="1"/>
</dbReference>
<comment type="caution">
    <text evidence="6">The sequence shown here is derived from an EMBL/GenBank/DDBJ whole genome shotgun (WGS) entry which is preliminary data.</text>
</comment>
<keyword evidence="7" id="KW-1185">Reference proteome</keyword>
<keyword evidence="2 4" id="KW-0732">Signal</keyword>
<evidence type="ECO:0000256" key="4">
    <source>
        <dbReference type="SAM" id="SignalP"/>
    </source>
</evidence>
<organism evidence="6 7">
    <name type="scientific">Alkalihalophilus marmarensis DSM 21297</name>
    <dbReference type="NCBI Taxonomy" id="1188261"/>
    <lineage>
        <taxon>Bacteria</taxon>
        <taxon>Bacillati</taxon>
        <taxon>Bacillota</taxon>
        <taxon>Bacilli</taxon>
        <taxon>Bacillales</taxon>
        <taxon>Bacillaceae</taxon>
        <taxon>Alkalihalophilus</taxon>
    </lineage>
</organism>
<dbReference type="PANTHER" id="PTHR30535:SF34">
    <property type="entry name" value="MOLYBDATE-BINDING PROTEIN MOLA"/>
    <property type="match status" value="1"/>
</dbReference>
<dbReference type="PANTHER" id="PTHR30535">
    <property type="entry name" value="VITAMIN B12-BINDING PROTEIN"/>
    <property type="match status" value="1"/>
</dbReference>
<dbReference type="InterPro" id="IPR050902">
    <property type="entry name" value="ABC_Transporter_SBP"/>
</dbReference>
<dbReference type="InterPro" id="IPR002491">
    <property type="entry name" value="ABC_transptr_periplasmic_BD"/>
</dbReference>
<feature type="domain" description="Fe/B12 periplasmic-binding" evidence="5">
    <location>
        <begin position="76"/>
        <end position="330"/>
    </location>
</feature>
<evidence type="ECO:0000256" key="2">
    <source>
        <dbReference type="ARBA" id="ARBA00022729"/>
    </source>
</evidence>
<comment type="similarity">
    <text evidence="1">Belongs to the bacterial solute-binding protein 8 family.</text>
</comment>
<reference evidence="6 7" key="1">
    <citation type="journal article" date="2013" name="Genome Announc.">
        <title>Genome Sequence of the Extreme Obligate Alkaliphile Bacillus marmarensis Strain DSM 21297.</title>
        <authorList>
            <person name="Wernick D.G."/>
            <person name="Choi K.Y."/>
            <person name="Tat C.A."/>
            <person name="Lafontaine Rivera J.G."/>
            <person name="Liao J.C."/>
        </authorList>
    </citation>
    <scope>NUCLEOTIDE SEQUENCE [LARGE SCALE GENOMIC DNA]</scope>
    <source>
        <strain evidence="6 7">DSM 21297</strain>
    </source>
</reference>
<dbReference type="AlphaFoldDB" id="U6ST63"/>
<protein>
    <submittedName>
        <fullName evidence="6">Iron ABC transporter substrate-binding protein</fullName>
    </submittedName>
</protein>
<dbReference type="PATRIC" id="fig|1188261.3.peg.742"/>
<accession>U6ST63</accession>
<evidence type="ECO:0000256" key="1">
    <source>
        <dbReference type="ARBA" id="ARBA00008814"/>
    </source>
</evidence>
<dbReference type="CDD" id="cd01143">
    <property type="entry name" value="YvrC"/>
    <property type="match status" value="1"/>
</dbReference>
<feature type="chain" id="PRO_5004677965" evidence="4">
    <location>
        <begin position="23"/>
        <end position="333"/>
    </location>
</feature>
<dbReference type="InterPro" id="IPR054828">
    <property type="entry name" value="Vit_B12_bind_prot"/>
</dbReference>
<feature type="compositionally biased region" description="Acidic residues" evidence="3">
    <location>
        <begin position="32"/>
        <end position="54"/>
    </location>
</feature>
<feature type="signal peptide" evidence="4">
    <location>
        <begin position="1"/>
        <end position="22"/>
    </location>
</feature>
<sequence>MLKKWYALLAALMLAFVLTACGETTDTGDSSEPVEETEESGNVENAEDENEESGDFPRTVTDAIGEEVVIEEKPEKIVSLIPSITETLFEIEQGEYVVGRTDWDNYPEEVLDIESVGDMNFDVERVLALSPDLVLSHESSAHSSTEGLDQIRSAGIPVVVINDANSIDAVYEAITMIGEASGADEQAASTVEEMKERFAAVEEKASEISEEDQVNVWIEVSDDLYTAGSETFINEMLTMIRANNIADTEQGWPQFTEEEVVTLNPEVIITTYGYYVEDADEKIKERAAWQDVDAVKNERIYDVQSDEVTRSGPRLVKGVEELASVIYPEVFGE</sequence>
<dbReference type="GO" id="GO:0071281">
    <property type="term" value="P:cellular response to iron ion"/>
    <property type="evidence" value="ECO:0007669"/>
    <property type="project" value="TreeGrafter"/>
</dbReference>
<evidence type="ECO:0000313" key="7">
    <source>
        <dbReference type="Proteomes" id="UP000017170"/>
    </source>
</evidence>
<proteinExistence type="inferred from homology"/>
<gene>
    <name evidence="6" type="ORF">A33I_06720</name>
</gene>
<evidence type="ECO:0000259" key="5">
    <source>
        <dbReference type="PROSITE" id="PS50983"/>
    </source>
</evidence>
<dbReference type="Pfam" id="PF01497">
    <property type="entry name" value="Peripla_BP_2"/>
    <property type="match status" value="1"/>
</dbReference>
<dbReference type="Proteomes" id="UP000017170">
    <property type="component" value="Unassembled WGS sequence"/>
</dbReference>
<evidence type="ECO:0000313" key="6">
    <source>
        <dbReference type="EMBL" id="ERN54110.1"/>
    </source>
</evidence>
<name>U6ST63_9BACI</name>
<dbReference type="PROSITE" id="PS51257">
    <property type="entry name" value="PROKAR_LIPOPROTEIN"/>
    <property type="match status" value="1"/>
</dbReference>
<dbReference type="PROSITE" id="PS50983">
    <property type="entry name" value="FE_B12_PBP"/>
    <property type="match status" value="1"/>
</dbReference>
<evidence type="ECO:0000256" key="3">
    <source>
        <dbReference type="SAM" id="MobiDB-lite"/>
    </source>
</evidence>
<feature type="region of interest" description="Disordered" evidence="3">
    <location>
        <begin position="24"/>
        <end position="59"/>
    </location>
</feature>
<dbReference type="SUPFAM" id="SSF53807">
    <property type="entry name" value="Helical backbone' metal receptor"/>
    <property type="match status" value="1"/>
</dbReference>
<dbReference type="Gene3D" id="3.40.50.1980">
    <property type="entry name" value="Nitrogenase molybdenum iron protein domain"/>
    <property type="match status" value="2"/>
</dbReference>